<proteinExistence type="predicted"/>
<dbReference type="KEGG" id="scn:Solca_3959"/>
<accession>H8KM30</accession>
<dbReference type="InterPro" id="IPR024530">
    <property type="entry name" value="QSregVF_b"/>
</dbReference>
<dbReference type="Proteomes" id="UP000007590">
    <property type="component" value="Chromosome"/>
</dbReference>
<organism evidence="1 2">
    <name type="scientific">Solitalea canadensis (strain ATCC 29591 / DSM 3403 / JCM 21819 / LMG 8368 / NBRC 15130 / NCIMB 12057 / USAM 9D)</name>
    <name type="common">Flexibacter canadensis</name>
    <dbReference type="NCBI Taxonomy" id="929556"/>
    <lineage>
        <taxon>Bacteria</taxon>
        <taxon>Pseudomonadati</taxon>
        <taxon>Bacteroidota</taxon>
        <taxon>Sphingobacteriia</taxon>
        <taxon>Sphingobacteriales</taxon>
        <taxon>Sphingobacteriaceae</taxon>
        <taxon>Solitalea</taxon>
    </lineage>
</organism>
<gene>
    <name evidence="1" type="ordered locus">Solca_3959</name>
</gene>
<dbReference type="HOGENOM" id="CLU_2221486_0_0_10"/>
<dbReference type="eggNOG" id="COG3530">
    <property type="taxonomic scope" value="Bacteria"/>
</dbReference>
<evidence type="ECO:0000313" key="2">
    <source>
        <dbReference type="Proteomes" id="UP000007590"/>
    </source>
</evidence>
<name>H8KM30_SOLCM</name>
<evidence type="ECO:0000313" key="1">
    <source>
        <dbReference type="EMBL" id="AFD08952.1"/>
    </source>
</evidence>
<dbReference type="RefSeq" id="WP_014682175.1">
    <property type="nucleotide sequence ID" value="NC_017770.1"/>
</dbReference>
<dbReference type="AlphaFoldDB" id="H8KM30"/>
<sequence>MYPLGKRQHEINPLVSHIILPDILIKVYLCLPNLFNLNPEILTELVTMRMPYGKYKGVIICNIPEPYLVWYHSKGFPEGKLGMLLHTMYEIKLNGLEYLLEPLKKK</sequence>
<reference evidence="1" key="1">
    <citation type="submission" date="2012-02" db="EMBL/GenBank/DDBJ databases">
        <title>The complete genome of Solitalea canadensis DSM 3403.</title>
        <authorList>
            <consortium name="US DOE Joint Genome Institute (JGI-PGF)"/>
            <person name="Lucas S."/>
            <person name="Copeland A."/>
            <person name="Lapidus A."/>
            <person name="Glavina del Rio T."/>
            <person name="Dalin E."/>
            <person name="Tice H."/>
            <person name="Bruce D."/>
            <person name="Goodwin L."/>
            <person name="Pitluck S."/>
            <person name="Peters L."/>
            <person name="Ovchinnikova G."/>
            <person name="Lu M."/>
            <person name="Kyrpides N."/>
            <person name="Mavromatis K."/>
            <person name="Ivanova N."/>
            <person name="Brettin T."/>
            <person name="Detter J.C."/>
            <person name="Han C."/>
            <person name="Larimer F."/>
            <person name="Land M."/>
            <person name="Hauser L."/>
            <person name="Markowitz V."/>
            <person name="Cheng J.-F."/>
            <person name="Hugenholtz P."/>
            <person name="Woyke T."/>
            <person name="Wu D."/>
            <person name="Spring S."/>
            <person name="Schroeder M."/>
            <person name="Kopitz M."/>
            <person name="Brambilla E."/>
            <person name="Klenk H.-P."/>
            <person name="Eisen J.A."/>
        </authorList>
    </citation>
    <scope>NUCLEOTIDE SEQUENCE</scope>
    <source>
        <strain evidence="1">DSM 3403</strain>
    </source>
</reference>
<dbReference type="OrthoDB" id="9807855at2"/>
<keyword evidence="2" id="KW-1185">Reference proteome</keyword>
<protein>
    <submittedName>
        <fullName evidence="1">Uncharacterized protein</fullName>
    </submittedName>
</protein>
<dbReference type="Pfam" id="PF12843">
    <property type="entry name" value="QSregVF_b"/>
    <property type="match status" value="1"/>
</dbReference>
<dbReference type="EMBL" id="CP003349">
    <property type="protein sequence ID" value="AFD08952.1"/>
    <property type="molecule type" value="Genomic_DNA"/>
</dbReference>